<organism evidence="2 3">
    <name type="scientific">Opisthorchis viverrini</name>
    <name type="common">Southeast Asian liver fluke</name>
    <dbReference type="NCBI Taxonomy" id="6198"/>
    <lineage>
        <taxon>Eukaryota</taxon>
        <taxon>Metazoa</taxon>
        <taxon>Spiralia</taxon>
        <taxon>Lophotrochozoa</taxon>
        <taxon>Platyhelminthes</taxon>
        <taxon>Trematoda</taxon>
        <taxon>Digenea</taxon>
        <taxon>Opisthorchiida</taxon>
        <taxon>Opisthorchiata</taxon>
        <taxon>Opisthorchiidae</taxon>
        <taxon>Opisthorchis</taxon>
    </lineage>
</organism>
<dbReference type="GeneID" id="20321853"/>
<dbReference type="KEGG" id="ovi:T265_07674"/>
<sequence length="117" mass="12915">MYCPFINAFDDSITQPHTDRQLLTYSGARGCVKKRRRKRNVCPSTIIIVIITSVFNTDASLPYNHDLSESLIVKEGIKADGGGVLAYHNHSEVPTPPDIYAGNLDRNSKNSTGSHIL</sequence>
<reference evidence="2 3" key="1">
    <citation type="submission" date="2013-11" db="EMBL/GenBank/DDBJ databases">
        <title>Opisthorchis viverrini - life in the bile duct.</title>
        <authorList>
            <person name="Young N.D."/>
            <person name="Nagarajan N."/>
            <person name="Lin S.J."/>
            <person name="Korhonen P.K."/>
            <person name="Jex A.R."/>
            <person name="Hall R.S."/>
            <person name="Safavi-Hemami H."/>
            <person name="Kaewkong W."/>
            <person name="Bertrand D."/>
            <person name="Gao S."/>
            <person name="Seet Q."/>
            <person name="Wongkham S."/>
            <person name="Teh B.T."/>
            <person name="Wongkham C."/>
            <person name="Intapan P.M."/>
            <person name="Maleewong W."/>
            <person name="Yang X."/>
            <person name="Hu M."/>
            <person name="Wang Z."/>
            <person name="Hofmann A."/>
            <person name="Sternberg P.W."/>
            <person name="Tan P."/>
            <person name="Wang J."/>
            <person name="Gasser R.B."/>
        </authorList>
    </citation>
    <scope>NUCLEOTIDE SEQUENCE [LARGE SCALE GENOMIC DNA]</scope>
</reference>
<accession>A0A074ZBQ6</accession>
<feature type="region of interest" description="Disordered" evidence="1">
    <location>
        <begin position="93"/>
        <end position="117"/>
    </location>
</feature>
<dbReference type="CTD" id="20321853"/>
<dbReference type="AlphaFoldDB" id="A0A074ZBQ6"/>
<gene>
    <name evidence="2" type="ORF">T265_07674</name>
</gene>
<dbReference type="Proteomes" id="UP000054324">
    <property type="component" value="Unassembled WGS sequence"/>
</dbReference>
<evidence type="ECO:0000313" key="3">
    <source>
        <dbReference type="Proteomes" id="UP000054324"/>
    </source>
</evidence>
<protein>
    <submittedName>
        <fullName evidence="2">Uncharacterized protein</fullName>
    </submittedName>
</protein>
<name>A0A074ZBQ6_OPIVI</name>
<evidence type="ECO:0000256" key="1">
    <source>
        <dbReference type="SAM" id="MobiDB-lite"/>
    </source>
</evidence>
<proteinExistence type="predicted"/>
<keyword evidence="3" id="KW-1185">Reference proteome</keyword>
<evidence type="ECO:0000313" key="2">
    <source>
        <dbReference type="EMBL" id="KER24716.1"/>
    </source>
</evidence>
<dbReference type="RefSeq" id="XP_009171517.1">
    <property type="nucleotide sequence ID" value="XM_009173253.1"/>
</dbReference>
<dbReference type="EMBL" id="KL596799">
    <property type="protein sequence ID" value="KER24716.1"/>
    <property type="molecule type" value="Genomic_DNA"/>
</dbReference>